<protein>
    <submittedName>
        <fullName evidence="1">Uncharacterized protein</fullName>
    </submittedName>
</protein>
<comment type="caution">
    <text evidence="1">The sequence shown here is derived from an EMBL/GenBank/DDBJ whole genome shotgun (WGS) entry which is preliminary data.</text>
</comment>
<gene>
    <name evidence="1" type="ORF">BGZ96_002312</name>
</gene>
<organism evidence="1 2">
    <name type="scientific">Linnemannia gamsii</name>
    <dbReference type="NCBI Taxonomy" id="64522"/>
    <lineage>
        <taxon>Eukaryota</taxon>
        <taxon>Fungi</taxon>
        <taxon>Fungi incertae sedis</taxon>
        <taxon>Mucoromycota</taxon>
        <taxon>Mortierellomycotina</taxon>
        <taxon>Mortierellomycetes</taxon>
        <taxon>Mortierellales</taxon>
        <taxon>Mortierellaceae</taxon>
        <taxon>Linnemannia</taxon>
    </lineage>
</organism>
<dbReference type="EMBL" id="JAAAIM010000143">
    <property type="protein sequence ID" value="KAG0293794.1"/>
    <property type="molecule type" value="Genomic_DNA"/>
</dbReference>
<evidence type="ECO:0000313" key="1">
    <source>
        <dbReference type="EMBL" id="KAG0293794.1"/>
    </source>
</evidence>
<accession>A0ABQ7K8Z3</accession>
<proteinExistence type="predicted"/>
<reference evidence="1 2" key="1">
    <citation type="journal article" date="2020" name="Fungal Divers.">
        <title>Resolving the Mortierellaceae phylogeny through synthesis of multi-gene phylogenetics and phylogenomics.</title>
        <authorList>
            <person name="Vandepol N."/>
            <person name="Liber J."/>
            <person name="Desiro A."/>
            <person name="Na H."/>
            <person name="Kennedy M."/>
            <person name="Barry K."/>
            <person name="Grigoriev I.V."/>
            <person name="Miller A.N."/>
            <person name="O'Donnell K."/>
            <person name="Stajich J.E."/>
            <person name="Bonito G."/>
        </authorList>
    </citation>
    <scope>NUCLEOTIDE SEQUENCE [LARGE SCALE GENOMIC DNA]</scope>
    <source>
        <strain evidence="1 2">AD045</strain>
    </source>
</reference>
<name>A0ABQ7K8Z3_9FUNG</name>
<keyword evidence="2" id="KW-1185">Reference proteome</keyword>
<dbReference type="Proteomes" id="UP001194696">
    <property type="component" value="Unassembled WGS sequence"/>
</dbReference>
<sequence length="70" mass="7710">MTSCIDMALELGQRVKVLVTLITMFELHLQLLDNLIDDMFNGTSELTSSDLTITEPVATKKVAIITLGNE</sequence>
<evidence type="ECO:0000313" key="2">
    <source>
        <dbReference type="Proteomes" id="UP001194696"/>
    </source>
</evidence>